<dbReference type="CDD" id="cd12608">
    <property type="entry name" value="RRM1_CoAA"/>
    <property type="match status" value="1"/>
</dbReference>
<dbReference type="GeneTree" id="ENSGT00940000157436"/>
<keyword evidence="4" id="KW-0597">Phosphoprotein</keyword>
<evidence type="ECO:0000256" key="10">
    <source>
        <dbReference type="PROSITE-ProRule" id="PRU00176"/>
    </source>
</evidence>
<evidence type="ECO:0000256" key="5">
    <source>
        <dbReference type="ARBA" id="ARBA00022737"/>
    </source>
</evidence>
<dbReference type="Gene3D" id="3.30.70.330">
    <property type="match status" value="2"/>
</dbReference>
<reference evidence="13" key="2">
    <citation type="submission" date="2025-09" db="UniProtKB">
        <authorList>
            <consortium name="Ensembl"/>
        </authorList>
    </citation>
    <scope>IDENTIFICATION</scope>
</reference>
<dbReference type="PANTHER" id="PTHR48025">
    <property type="entry name" value="OS02G0815200 PROTEIN"/>
    <property type="match status" value="1"/>
</dbReference>
<dbReference type="GO" id="GO:0005737">
    <property type="term" value="C:cytoplasm"/>
    <property type="evidence" value="ECO:0007669"/>
    <property type="project" value="UniProtKB-SubCell"/>
</dbReference>
<keyword evidence="7" id="KW-0539">Nucleus</keyword>
<dbReference type="SUPFAM" id="SSF54928">
    <property type="entry name" value="RNA-binding domain, RBD"/>
    <property type="match status" value="2"/>
</dbReference>
<dbReference type="OrthoDB" id="1879688at2759"/>
<name>A0A8C5PGT9_9ANUR</name>
<dbReference type="InterPro" id="IPR035979">
    <property type="entry name" value="RBD_domain_sf"/>
</dbReference>
<evidence type="ECO:0000256" key="9">
    <source>
        <dbReference type="ARBA" id="ARBA00075694"/>
    </source>
</evidence>
<evidence type="ECO:0000256" key="11">
    <source>
        <dbReference type="SAM" id="MobiDB-lite"/>
    </source>
</evidence>
<comment type="subcellular location">
    <subcellularLocation>
        <location evidence="2">Cytoplasm</location>
    </subcellularLocation>
    <subcellularLocation>
        <location evidence="1">Nucleus</location>
    </subcellularLocation>
</comment>
<dbReference type="PROSITE" id="PS50102">
    <property type="entry name" value="RRM"/>
    <property type="match status" value="2"/>
</dbReference>
<feature type="compositionally biased region" description="Basic and acidic residues" evidence="11">
    <location>
        <begin position="163"/>
        <end position="180"/>
    </location>
</feature>
<dbReference type="PANTHER" id="PTHR48025:SF1">
    <property type="entry name" value="RRM DOMAIN-CONTAINING PROTEIN"/>
    <property type="match status" value="1"/>
</dbReference>
<reference evidence="13" key="1">
    <citation type="submission" date="2025-08" db="UniProtKB">
        <authorList>
            <consortium name="Ensembl"/>
        </authorList>
    </citation>
    <scope>IDENTIFICATION</scope>
</reference>
<feature type="compositionally biased region" description="Polar residues" evidence="11">
    <location>
        <begin position="352"/>
        <end position="361"/>
    </location>
</feature>
<keyword evidence="5" id="KW-0677">Repeat</keyword>
<evidence type="ECO:0000259" key="12">
    <source>
        <dbReference type="PROSITE" id="PS50102"/>
    </source>
</evidence>
<feature type="region of interest" description="Disordered" evidence="11">
    <location>
        <begin position="144"/>
        <end position="180"/>
    </location>
</feature>
<feature type="domain" description="RRM" evidence="12">
    <location>
        <begin position="1"/>
        <end position="71"/>
    </location>
</feature>
<dbReference type="GO" id="GO:0005634">
    <property type="term" value="C:nucleus"/>
    <property type="evidence" value="ECO:0007669"/>
    <property type="project" value="UniProtKB-SubCell"/>
</dbReference>
<keyword evidence="3" id="KW-0963">Cytoplasm</keyword>
<dbReference type="Proteomes" id="UP000694569">
    <property type="component" value="Unplaced"/>
</dbReference>
<feature type="region of interest" description="Disordered" evidence="11">
    <location>
        <begin position="202"/>
        <end position="241"/>
    </location>
</feature>
<evidence type="ECO:0000313" key="13">
    <source>
        <dbReference type="Ensembl" id="ENSLLEP00000022587.1"/>
    </source>
</evidence>
<dbReference type="InterPro" id="IPR012677">
    <property type="entry name" value="Nucleotide-bd_a/b_plait_sf"/>
</dbReference>
<evidence type="ECO:0000256" key="4">
    <source>
        <dbReference type="ARBA" id="ARBA00022553"/>
    </source>
</evidence>
<sequence length="449" mass="49703">MKIFIGNVDDRTTQEELSVLFEKHGTVVSCAVMRQYAFVHMRSTESAQKAIEELNGLELHGKKMVVELSKPRPQNTWKIFVGNVSAACDVPELRKTFEEYGSVVECDIVKDFAFVHMESESDAREAIKELNGKNLKGKRINVELSNKALKPSDGGSHSSRSRRSYDTRDPPQSRSDAYDRRRAAEAAYASYALRPPHERFGESARYNAYDNRPPSPMYYPRDRSPLRRSPPRPAYPGTDASVLSSKFHQNALSSSYGGQTPAAMAPTYGNQASSYGANSSVYGANLDAYGQRGTSIPGYGTSMASSFGSQPATNPYAAQSASAASYAAQSNAYRQQQPPSSAYDPSQYAGLGQQSSYSTLPSAKVDPSVYDRARLSPQRNPGSERFPTDRRFPEAPGYRNLADSSQANYQQTPPKPQMDYRRPMEPVPDYNLGDYYRSASVNPGYQRHV</sequence>
<evidence type="ECO:0000256" key="2">
    <source>
        <dbReference type="ARBA" id="ARBA00004496"/>
    </source>
</evidence>
<dbReference type="AlphaFoldDB" id="A0A8C5PGT9"/>
<evidence type="ECO:0000256" key="7">
    <source>
        <dbReference type="ARBA" id="ARBA00023242"/>
    </source>
</evidence>
<evidence type="ECO:0000256" key="1">
    <source>
        <dbReference type="ARBA" id="ARBA00004123"/>
    </source>
</evidence>
<evidence type="ECO:0000256" key="8">
    <source>
        <dbReference type="ARBA" id="ARBA00067851"/>
    </source>
</evidence>
<dbReference type="SMART" id="SM00360">
    <property type="entry name" value="RRM"/>
    <property type="match status" value="2"/>
</dbReference>
<evidence type="ECO:0000256" key="3">
    <source>
        <dbReference type="ARBA" id="ARBA00022490"/>
    </source>
</evidence>
<dbReference type="InterPro" id="IPR000504">
    <property type="entry name" value="RRM_dom"/>
</dbReference>
<dbReference type="Ensembl" id="ENSLLET00000023458.1">
    <property type="protein sequence ID" value="ENSLLEP00000022587.1"/>
    <property type="gene ID" value="ENSLLEG00000014325.1"/>
</dbReference>
<organism evidence="13 14">
    <name type="scientific">Leptobrachium leishanense</name>
    <name type="common">Leishan spiny toad</name>
    <dbReference type="NCBI Taxonomy" id="445787"/>
    <lineage>
        <taxon>Eukaryota</taxon>
        <taxon>Metazoa</taxon>
        <taxon>Chordata</taxon>
        <taxon>Craniata</taxon>
        <taxon>Vertebrata</taxon>
        <taxon>Euteleostomi</taxon>
        <taxon>Amphibia</taxon>
        <taxon>Batrachia</taxon>
        <taxon>Anura</taxon>
        <taxon>Pelobatoidea</taxon>
        <taxon>Megophryidae</taxon>
        <taxon>Leptobrachium</taxon>
    </lineage>
</organism>
<dbReference type="CDD" id="cd12343">
    <property type="entry name" value="RRM1_2_CoAA_like"/>
    <property type="match status" value="1"/>
</dbReference>
<dbReference type="InterPro" id="IPR050502">
    <property type="entry name" value="Euk_RNA-bind_prot"/>
</dbReference>
<keyword evidence="14" id="KW-1185">Reference proteome</keyword>
<proteinExistence type="predicted"/>
<keyword evidence="6 10" id="KW-0694">RNA-binding</keyword>
<dbReference type="FunFam" id="3.30.70.330:FF:000046">
    <property type="entry name" value="RNA-binding protein 14 isoform X1"/>
    <property type="match status" value="2"/>
</dbReference>
<evidence type="ECO:0000256" key="6">
    <source>
        <dbReference type="ARBA" id="ARBA00022884"/>
    </source>
</evidence>
<protein>
    <recommendedName>
        <fullName evidence="8">RNA-binding protein 14</fullName>
    </recommendedName>
    <alternativeName>
        <fullName evidence="9">RNA-binding motif protein 14</fullName>
    </alternativeName>
</protein>
<evidence type="ECO:0000313" key="14">
    <source>
        <dbReference type="Proteomes" id="UP000694569"/>
    </source>
</evidence>
<dbReference type="Pfam" id="PF00076">
    <property type="entry name" value="RRM_1"/>
    <property type="match status" value="2"/>
</dbReference>
<feature type="region of interest" description="Disordered" evidence="11">
    <location>
        <begin position="329"/>
        <end position="449"/>
    </location>
</feature>
<feature type="domain" description="RRM" evidence="12">
    <location>
        <begin position="77"/>
        <end position="147"/>
    </location>
</feature>
<dbReference type="GO" id="GO:0010467">
    <property type="term" value="P:gene expression"/>
    <property type="evidence" value="ECO:0007669"/>
    <property type="project" value="UniProtKB-ARBA"/>
</dbReference>
<dbReference type="GO" id="GO:0003729">
    <property type="term" value="F:mRNA binding"/>
    <property type="evidence" value="ECO:0007669"/>
    <property type="project" value="TreeGrafter"/>
</dbReference>
<accession>A0A8C5PGT9</accession>
<feature type="compositionally biased region" description="Polar residues" evidence="11">
    <location>
        <begin position="402"/>
        <end position="412"/>
    </location>
</feature>
<dbReference type="InterPro" id="IPR034506">
    <property type="entry name" value="RBM14_RRM1"/>
</dbReference>
<dbReference type="GO" id="GO:0098534">
    <property type="term" value="P:centriole assembly"/>
    <property type="evidence" value="ECO:0007669"/>
    <property type="project" value="UniProtKB-ARBA"/>
</dbReference>